<dbReference type="Proteomes" id="UP001597018">
    <property type="component" value="Unassembled WGS sequence"/>
</dbReference>
<evidence type="ECO:0000313" key="2">
    <source>
        <dbReference type="Proteomes" id="UP001597018"/>
    </source>
</evidence>
<evidence type="ECO:0000313" key="1">
    <source>
        <dbReference type="EMBL" id="MFD0918897.1"/>
    </source>
</evidence>
<dbReference type="Pfam" id="PF04883">
    <property type="entry name" value="HK97-gp10_like"/>
    <property type="match status" value="1"/>
</dbReference>
<name>A0ABW3FRN5_9PSEU</name>
<protein>
    <submittedName>
        <fullName evidence="1">HK97 gp10 family phage protein</fullName>
    </submittedName>
</protein>
<dbReference type="InterPro" id="IPR010064">
    <property type="entry name" value="HK97-gp10_tail"/>
</dbReference>
<keyword evidence="2" id="KW-1185">Reference proteome</keyword>
<organism evidence="1 2">
    <name type="scientific">Saccharopolyspora rosea</name>
    <dbReference type="NCBI Taxonomy" id="524884"/>
    <lineage>
        <taxon>Bacteria</taxon>
        <taxon>Bacillati</taxon>
        <taxon>Actinomycetota</taxon>
        <taxon>Actinomycetes</taxon>
        <taxon>Pseudonocardiales</taxon>
        <taxon>Pseudonocardiaceae</taxon>
        <taxon>Saccharopolyspora</taxon>
    </lineage>
</organism>
<dbReference type="RefSeq" id="WP_263250699.1">
    <property type="nucleotide sequence ID" value="NZ_BAABLT010000033.1"/>
</dbReference>
<proteinExistence type="predicted"/>
<reference evidence="2" key="1">
    <citation type="journal article" date="2019" name="Int. J. Syst. Evol. Microbiol.">
        <title>The Global Catalogue of Microorganisms (GCM) 10K type strain sequencing project: providing services to taxonomists for standard genome sequencing and annotation.</title>
        <authorList>
            <consortium name="The Broad Institute Genomics Platform"/>
            <consortium name="The Broad Institute Genome Sequencing Center for Infectious Disease"/>
            <person name="Wu L."/>
            <person name="Ma J."/>
        </authorList>
    </citation>
    <scope>NUCLEOTIDE SEQUENCE [LARGE SCALE GENOMIC DNA]</scope>
    <source>
        <strain evidence="2">CCUG 56401</strain>
    </source>
</reference>
<gene>
    <name evidence="1" type="ORF">ACFQ16_03995</name>
</gene>
<comment type="caution">
    <text evidence="1">The sequence shown here is derived from an EMBL/GenBank/DDBJ whole genome shotgun (WGS) entry which is preliminary data.</text>
</comment>
<dbReference type="EMBL" id="JBHTIW010000002">
    <property type="protein sequence ID" value="MFD0918897.1"/>
    <property type="molecule type" value="Genomic_DNA"/>
</dbReference>
<sequence>MRYRMNRRETIEFLRSQRLGMVVRAQAEHVANRARAIAPHRTGRYRASITTDLSHHWTDRRWVGEVSAQAPYAAAVEFGNTRVEGAHHVLARAAAEG</sequence>
<accession>A0ABW3FRN5</accession>